<protein>
    <submittedName>
        <fullName evidence="1">Uncharacterized protein</fullName>
    </submittedName>
</protein>
<dbReference type="AlphaFoldDB" id="A2CCT1"/>
<dbReference type="RefSeq" id="WP_011827135.1">
    <property type="nucleotide sequence ID" value="NC_008820.1"/>
</dbReference>
<gene>
    <name evidence="1" type="ordered locus">P9303_25601</name>
</gene>
<accession>A2CCT1</accession>
<sequence length="88" mass="9609">MLQWHGAQLAPVGVYGPMSWALFIDGSVLVGSVKLATVLLQRLRGDVLAVAWQLAKDSKMGAIFSLPWLTRRLRLICYAPLSSEGLSL</sequence>
<dbReference type="BioCyc" id="PMAR59922:G1G80-2246-MONOMER"/>
<name>A2CCT1_PROM3</name>
<dbReference type="KEGG" id="pmf:P9303_25601"/>
<organism evidence="1 2">
    <name type="scientific">Prochlorococcus marinus (strain MIT 9303)</name>
    <dbReference type="NCBI Taxonomy" id="59922"/>
    <lineage>
        <taxon>Bacteria</taxon>
        <taxon>Bacillati</taxon>
        <taxon>Cyanobacteriota</taxon>
        <taxon>Cyanophyceae</taxon>
        <taxon>Synechococcales</taxon>
        <taxon>Prochlorococcaceae</taxon>
        <taxon>Prochlorococcus</taxon>
    </lineage>
</organism>
<dbReference type="STRING" id="59922.P9303_25601"/>
<reference evidence="1 2" key="1">
    <citation type="journal article" date="2007" name="PLoS Genet.">
        <title>Patterns and implications of gene gain and loss in the evolution of Prochlorococcus.</title>
        <authorList>
            <person name="Kettler G.C."/>
            <person name="Martiny A.C."/>
            <person name="Huang K."/>
            <person name="Zucker J."/>
            <person name="Coleman M.L."/>
            <person name="Rodrigue S."/>
            <person name="Chen F."/>
            <person name="Lapidus A."/>
            <person name="Ferriera S."/>
            <person name="Johnson J."/>
            <person name="Steglich C."/>
            <person name="Church G.M."/>
            <person name="Richardson P."/>
            <person name="Chisholm S.W."/>
        </authorList>
    </citation>
    <scope>NUCLEOTIDE SEQUENCE [LARGE SCALE GENOMIC DNA]</scope>
    <source>
        <strain evidence="1 2">MIT 9303</strain>
    </source>
</reference>
<proteinExistence type="predicted"/>
<dbReference type="EMBL" id="CP000554">
    <property type="protein sequence ID" value="ABM79291.1"/>
    <property type="molecule type" value="Genomic_DNA"/>
</dbReference>
<dbReference type="Proteomes" id="UP000002274">
    <property type="component" value="Chromosome"/>
</dbReference>
<dbReference type="HOGENOM" id="CLU_2466520_0_0_3"/>
<evidence type="ECO:0000313" key="1">
    <source>
        <dbReference type="EMBL" id="ABM79291.1"/>
    </source>
</evidence>
<evidence type="ECO:0000313" key="2">
    <source>
        <dbReference type="Proteomes" id="UP000002274"/>
    </source>
</evidence>